<evidence type="ECO:0000256" key="2">
    <source>
        <dbReference type="ARBA" id="ARBA00009348"/>
    </source>
</evidence>
<dbReference type="CDD" id="cd15482">
    <property type="entry name" value="Sialidase_non-viral"/>
    <property type="match status" value="1"/>
</dbReference>
<evidence type="ECO:0000256" key="1">
    <source>
        <dbReference type="ARBA" id="ARBA00000427"/>
    </source>
</evidence>
<dbReference type="InterPro" id="IPR013320">
    <property type="entry name" value="ConA-like_dom_sf"/>
</dbReference>
<dbReference type="AlphaFoldDB" id="A0A7S7NPD2"/>
<evidence type="ECO:0000256" key="3">
    <source>
        <dbReference type="ARBA" id="ARBA00012733"/>
    </source>
</evidence>
<gene>
    <name evidence="5" type="ORF">IRI77_29160</name>
</gene>
<comment type="catalytic activity">
    <reaction evidence="1">
        <text>Hydrolysis of alpha-(2-&gt;3)-, alpha-(2-&gt;6)-, alpha-(2-&gt;8)- glycosidic linkages of terminal sialic acid residues in oligosaccharides, glycoproteins, glycolipids, colominic acid and synthetic substrates.</text>
        <dbReference type="EC" id="3.2.1.18"/>
    </reaction>
</comment>
<feature type="domain" description="Sialidase" evidence="4">
    <location>
        <begin position="104"/>
        <end position="390"/>
    </location>
</feature>
<sequence>MTRRDFFATSAILGVPVHAAEAGQPDWRNVKNGWQIPREGYSDQPYVVVTRDGNWLCVLTTGRGVEGEPGQHIISTISTDLGRTWSTPIDIEPADGPEASWVMPFIAPGGRVYVFYTYNSENLRLDTRSNNPKVGRRVDTLGKYAYKYSDDHGHSWSKDRYFIPMRPMRIDRENAWEGKLMYFWGVGKPILTSKKEMIFGYAKVGKWGDPGGMVTSQGVFMKSSNIATEKDPAKLHWELLPEGDEGLRAPKNPVSDEANLVELSDGSLYCTYRSIDGYNCAAYSRNGGRTWTPPGYATYTPGGRPIKHPRAANFVRKFSNGKFLLWYHNHAGEAVHAQKWPYYTGRNPGWITGGVEKNGFIHWSQPEILLYDDNPDTRISYPDFVEDKGRYYITETVKTYARVHPIDQTLLDGIWNQLENKSVAKRGLVATAAGRAASVALPKLAELSSGGGFSLEFWVRLSELSEGQVLFDTMTASGQGVSVRTSDRFTLALTMSDGRTRASWDSDPGTHAGTLRSGVWQHVVFIVDGGPKIISVVIDGVLNDGGAVRDYGWGRFAAELGDVNGEPEGKVGSKIFGEIRKLRVYSRALRTSEAVGNCRAGIDA</sequence>
<dbReference type="GO" id="GO:0004308">
    <property type="term" value="F:exo-alpha-sialidase activity"/>
    <property type="evidence" value="ECO:0007669"/>
    <property type="project" value="UniProtKB-EC"/>
</dbReference>
<dbReference type="KEGG" id="pfer:IRI77_29160"/>
<dbReference type="SUPFAM" id="SSF49899">
    <property type="entry name" value="Concanavalin A-like lectins/glucanases"/>
    <property type="match status" value="1"/>
</dbReference>
<evidence type="ECO:0000313" key="5">
    <source>
        <dbReference type="EMBL" id="QOY86819.1"/>
    </source>
</evidence>
<dbReference type="EC" id="3.2.1.18" evidence="3"/>
<dbReference type="RefSeq" id="WP_194448488.1">
    <property type="nucleotide sequence ID" value="NZ_CP063849.1"/>
</dbReference>
<dbReference type="PANTHER" id="PTHR10628:SF30">
    <property type="entry name" value="EXO-ALPHA-SIALIDASE"/>
    <property type="match status" value="1"/>
</dbReference>
<dbReference type="InterPro" id="IPR026856">
    <property type="entry name" value="Sialidase_fam"/>
</dbReference>
<dbReference type="Pfam" id="PF13385">
    <property type="entry name" value="Laminin_G_3"/>
    <property type="match status" value="1"/>
</dbReference>
<evidence type="ECO:0000313" key="6">
    <source>
        <dbReference type="Proteomes" id="UP000593892"/>
    </source>
</evidence>
<comment type="similarity">
    <text evidence="2">Belongs to the glycosyl hydrolase 33 family.</text>
</comment>
<evidence type="ECO:0000259" key="4">
    <source>
        <dbReference type="Pfam" id="PF13088"/>
    </source>
</evidence>
<dbReference type="InterPro" id="IPR011040">
    <property type="entry name" value="Sialidase"/>
</dbReference>
<accession>A0A7S7NPD2</accession>
<dbReference type="EMBL" id="CP063849">
    <property type="protein sequence ID" value="QOY86819.1"/>
    <property type="molecule type" value="Genomic_DNA"/>
</dbReference>
<dbReference type="GO" id="GO:0009313">
    <property type="term" value="P:oligosaccharide catabolic process"/>
    <property type="evidence" value="ECO:0007669"/>
    <property type="project" value="TreeGrafter"/>
</dbReference>
<dbReference type="GO" id="GO:0005737">
    <property type="term" value="C:cytoplasm"/>
    <property type="evidence" value="ECO:0007669"/>
    <property type="project" value="TreeGrafter"/>
</dbReference>
<dbReference type="Pfam" id="PF13088">
    <property type="entry name" value="BNR_2"/>
    <property type="match status" value="1"/>
</dbReference>
<dbReference type="SUPFAM" id="SSF50939">
    <property type="entry name" value="Sialidases"/>
    <property type="match status" value="1"/>
</dbReference>
<proteinExistence type="inferred from homology"/>
<dbReference type="InterPro" id="IPR036278">
    <property type="entry name" value="Sialidase_sf"/>
</dbReference>
<keyword evidence="6" id="KW-1185">Reference proteome</keyword>
<dbReference type="Proteomes" id="UP000593892">
    <property type="component" value="Chromosome"/>
</dbReference>
<reference evidence="5 6" key="1">
    <citation type="submission" date="2020-10" db="EMBL/GenBank/DDBJ databases">
        <title>Complete genome sequence of Paludibaculum fermentans P105T, a facultatively anaerobic acidobacterium capable of dissimilatory Fe(III) reduction.</title>
        <authorList>
            <person name="Dedysh S.N."/>
            <person name="Beletsky A.V."/>
            <person name="Kulichevskaya I.S."/>
            <person name="Mardanov A.V."/>
            <person name="Ravin N.V."/>
        </authorList>
    </citation>
    <scope>NUCLEOTIDE SEQUENCE [LARGE SCALE GENOMIC DNA]</scope>
    <source>
        <strain evidence="5 6">P105</strain>
    </source>
</reference>
<name>A0A7S7NPD2_PALFE</name>
<dbReference type="Gene3D" id="2.120.10.10">
    <property type="match status" value="2"/>
</dbReference>
<dbReference type="GO" id="GO:0016020">
    <property type="term" value="C:membrane"/>
    <property type="evidence" value="ECO:0007669"/>
    <property type="project" value="TreeGrafter"/>
</dbReference>
<dbReference type="Gene3D" id="2.60.120.200">
    <property type="match status" value="1"/>
</dbReference>
<dbReference type="PANTHER" id="PTHR10628">
    <property type="entry name" value="SIALIDASE"/>
    <property type="match status" value="1"/>
</dbReference>
<protein>
    <recommendedName>
        <fullName evidence="3">exo-alpha-sialidase</fullName>
        <ecNumber evidence="3">3.2.1.18</ecNumber>
    </recommendedName>
</protein>
<dbReference type="GO" id="GO:0006689">
    <property type="term" value="P:ganglioside catabolic process"/>
    <property type="evidence" value="ECO:0007669"/>
    <property type="project" value="TreeGrafter"/>
</dbReference>
<organism evidence="5 6">
    <name type="scientific">Paludibaculum fermentans</name>
    <dbReference type="NCBI Taxonomy" id="1473598"/>
    <lineage>
        <taxon>Bacteria</taxon>
        <taxon>Pseudomonadati</taxon>
        <taxon>Acidobacteriota</taxon>
        <taxon>Terriglobia</taxon>
        <taxon>Bryobacterales</taxon>
        <taxon>Bryobacteraceae</taxon>
        <taxon>Paludibaculum</taxon>
    </lineage>
</organism>